<protein>
    <submittedName>
        <fullName evidence="8">G-protein coupled receptors family 1 profile domain-containing protein</fullName>
    </submittedName>
</protein>
<dbReference type="PROSITE" id="PS50262">
    <property type="entry name" value="G_PROTEIN_RECEP_F1_2"/>
    <property type="match status" value="1"/>
</dbReference>
<feature type="transmembrane region" description="Helical" evidence="5">
    <location>
        <begin position="218"/>
        <end position="236"/>
    </location>
</feature>
<organism evidence="7 8">
    <name type="scientific">Acrobeloides nanus</name>
    <dbReference type="NCBI Taxonomy" id="290746"/>
    <lineage>
        <taxon>Eukaryota</taxon>
        <taxon>Metazoa</taxon>
        <taxon>Ecdysozoa</taxon>
        <taxon>Nematoda</taxon>
        <taxon>Chromadorea</taxon>
        <taxon>Rhabditida</taxon>
        <taxon>Tylenchina</taxon>
        <taxon>Cephalobomorpha</taxon>
        <taxon>Cephaloboidea</taxon>
        <taxon>Cephalobidae</taxon>
        <taxon>Acrobeloides</taxon>
    </lineage>
</organism>
<reference evidence="8" key="1">
    <citation type="submission" date="2022-11" db="UniProtKB">
        <authorList>
            <consortium name="WormBaseParasite"/>
        </authorList>
    </citation>
    <scope>IDENTIFICATION</scope>
</reference>
<keyword evidence="3 5" id="KW-1133">Transmembrane helix</keyword>
<comment type="subcellular location">
    <subcellularLocation>
        <location evidence="1">Membrane</location>
    </subcellularLocation>
</comment>
<dbReference type="PANTHER" id="PTHR46709">
    <property type="entry name" value="PROTEIN CBG23488-RELATED"/>
    <property type="match status" value="1"/>
</dbReference>
<feature type="transmembrane region" description="Helical" evidence="5">
    <location>
        <begin position="169"/>
        <end position="197"/>
    </location>
</feature>
<evidence type="ECO:0000256" key="1">
    <source>
        <dbReference type="ARBA" id="ARBA00004370"/>
    </source>
</evidence>
<keyword evidence="2 5" id="KW-0812">Transmembrane</keyword>
<evidence type="ECO:0000256" key="2">
    <source>
        <dbReference type="ARBA" id="ARBA00022692"/>
    </source>
</evidence>
<keyword evidence="7" id="KW-1185">Reference proteome</keyword>
<dbReference type="Gene3D" id="1.20.1070.10">
    <property type="entry name" value="Rhodopsin 7-helix transmembrane proteins"/>
    <property type="match status" value="1"/>
</dbReference>
<dbReference type="InterPro" id="IPR017452">
    <property type="entry name" value="GPCR_Rhodpsn_7TM"/>
</dbReference>
<evidence type="ECO:0000259" key="6">
    <source>
        <dbReference type="PROSITE" id="PS50262"/>
    </source>
</evidence>
<feature type="transmembrane region" description="Helical" evidence="5">
    <location>
        <begin position="272"/>
        <end position="292"/>
    </location>
</feature>
<feature type="transmembrane region" description="Helical" evidence="5">
    <location>
        <begin position="362"/>
        <end position="387"/>
    </location>
</feature>
<evidence type="ECO:0000256" key="4">
    <source>
        <dbReference type="ARBA" id="ARBA00023136"/>
    </source>
</evidence>
<dbReference type="WBParaSite" id="ACRNAN_scaffold2145.g28526.t1">
    <property type="protein sequence ID" value="ACRNAN_scaffold2145.g28526.t1"/>
    <property type="gene ID" value="ACRNAN_scaffold2145.g28526"/>
</dbReference>
<evidence type="ECO:0000313" key="7">
    <source>
        <dbReference type="Proteomes" id="UP000887540"/>
    </source>
</evidence>
<dbReference type="CDD" id="cd14978">
    <property type="entry name" value="7tmA_FMRFamide_R-like"/>
    <property type="match status" value="1"/>
</dbReference>
<evidence type="ECO:0000256" key="5">
    <source>
        <dbReference type="SAM" id="Phobius"/>
    </source>
</evidence>
<dbReference type="GO" id="GO:0004930">
    <property type="term" value="F:G protein-coupled receptor activity"/>
    <property type="evidence" value="ECO:0007669"/>
    <property type="project" value="InterPro"/>
</dbReference>
<keyword evidence="4 5" id="KW-0472">Membrane</keyword>
<proteinExistence type="predicted"/>
<dbReference type="Proteomes" id="UP000887540">
    <property type="component" value="Unplaced"/>
</dbReference>
<dbReference type="PANTHER" id="PTHR46709:SF2">
    <property type="entry name" value="G-PROTEIN COUPLED RECEPTORS FAMILY 1 PROFILE DOMAIN-CONTAINING PROTEIN"/>
    <property type="match status" value="1"/>
</dbReference>
<evidence type="ECO:0000313" key="8">
    <source>
        <dbReference type="WBParaSite" id="ACRNAN_scaffold2145.g28526.t1"/>
    </source>
</evidence>
<dbReference type="InterPro" id="IPR000276">
    <property type="entry name" value="GPCR_Rhodpsn"/>
</dbReference>
<dbReference type="Pfam" id="PF00001">
    <property type="entry name" value="7tm_1"/>
    <property type="match status" value="1"/>
</dbReference>
<evidence type="ECO:0000256" key="3">
    <source>
        <dbReference type="ARBA" id="ARBA00022989"/>
    </source>
</evidence>
<feature type="transmembrane region" description="Helical" evidence="5">
    <location>
        <begin position="95"/>
        <end position="120"/>
    </location>
</feature>
<feature type="transmembrane region" description="Helical" evidence="5">
    <location>
        <begin position="329"/>
        <end position="350"/>
    </location>
</feature>
<name>A0A914DBV4_9BILA</name>
<feature type="domain" description="G-protein coupled receptors family 1 profile" evidence="6">
    <location>
        <begin position="112"/>
        <end position="388"/>
    </location>
</feature>
<dbReference type="GO" id="GO:0016020">
    <property type="term" value="C:membrane"/>
    <property type="evidence" value="ECO:0007669"/>
    <property type="project" value="UniProtKB-SubCell"/>
</dbReference>
<dbReference type="SUPFAM" id="SSF81321">
    <property type="entry name" value="Family A G protein-coupled receptor-like"/>
    <property type="match status" value="1"/>
</dbReference>
<accession>A0A914DBV4</accession>
<sequence>MARWPSGPRRWFKAPVSSEAWVRIPLSRHFDERGMNSSSLLMFLEEEEDKLMMEATTSSNVTRAINFSVITEEMDNSTNAIDCTFHAPPMTHIRFWVVTVFGSTIALISIVENLFLFLLFATRKHHRRSFSFYLMLLAFFDVVASAAYICLMSVNVLCDYTESSLLMGIWFSYMVPVLTISHTGFTASSFLIMAVATERYCVSVNSTYLSCLQKNRKIIAFLAILLGVISKGTILFEFKIIYEPECAGQITQYDVRFQDFVFDTPYHTVWRFWYRNFVTIFLPFFALAYFNLRIVKTLSYAQRMSICNELAKNAKNTKRKKSTRAATRMMVLVVCTYLIANIINVLLTVFEHIDRTTLLADYPILYVFALDLSSLLAILACAFRLPIYLSCQKALRKECIYLFKHFCLMDKAYRRESMDYATDSTYIPTLTDTNNLCLTNQHALSDDSLKSNLTGIFQDDTYSKKKFSNGHTVSFATDNYKTPYDIRAPSEEDIWKFRMNNGIGYRSRKEDHPLLVKYDDDRDANLEELREEVMARILDFDENDETLL</sequence>
<dbReference type="AlphaFoldDB" id="A0A914DBV4"/>
<feature type="transmembrane region" description="Helical" evidence="5">
    <location>
        <begin position="132"/>
        <end position="157"/>
    </location>
</feature>